<keyword evidence="2" id="KW-1185">Reference proteome</keyword>
<evidence type="ECO:0000313" key="2">
    <source>
        <dbReference type="Proteomes" id="UP001165960"/>
    </source>
</evidence>
<evidence type="ECO:0000313" key="1">
    <source>
        <dbReference type="EMBL" id="KAJ9085274.1"/>
    </source>
</evidence>
<dbReference type="Proteomes" id="UP001165960">
    <property type="component" value="Unassembled WGS sequence"/>
</dbReference>
<gene>
    <name evidence="1" type="ORF">DSO57_1015663</name>
</gene>
<name>A0ACC2UEQ0_9FUNG</name>
<dbReference type="EMBL" id="QTSX02000772">
    <property type="protein sequence ID" value="KAJ9085274.1"/>
    <property type="molecule type" value="Genomic_DNA"/>
</dbReference>
<organism evidence="1 2">
    <name type="scientific">Entomophthora muscae</name>
    <dbReference type="NCBI Taxonomy" id="34485"/>
    <lineage>
        <taxon>Eukaryota</taxon>
        <taxon>Fungi</taxon>
        <taxon>Fungi incertae sedis</taxon>
        <taxon>Zoopagomycota</taxon>
        <taxon>Entomophthoromycotina</taxon>
        <taxon>Entomophthoromycetes</taxon>
        <taxon>Entomophthorales</taxon>
        <taxon>Entomophthoraceae</taxon>
        <taxon>Entomophthora</taxon>
    </lineage>
</organism>
<comment type="caution">
    <text evidence="1">The sequence shown here is derived from an EMBL/GenBank/DDBJ whole genome shotgun (WGS) entry which is preliminary data.</text>
</comment>
<sequence length="299" mass="33500">MSDKGSQLFIQHCLGLRCVSESALIKTYKLCFNHTKDITSDIWTEAVAKVNAALFPYSIQLKSGIDEESGTLMWALVNTMEDEISEQATDYIPSQLTYLDKLIEAIITAPNEQFYVTHTEALNLVMIASTQEPDEEASNAQLTANNLTKAERSVFIETYVEDGWLFRTRVGYLIMGVRAILELKFKLKAQYEGYISDCSLCEAPITQGVKCNGQECESRYHDFCLARVRSGATRCPGCSAEWTPIRIGPPKSKGDENNGMGSEGADLSDEDVLSRPRIVKRETSQEPSPESRSRRRRAR</sequence>
<reference evidence="1" key="1">
    <citation type="submission" date="2022-04" db="EMBL/GenBank/DDBJ databases">
        <title>Genome of the entomopathogenic fungus Entomophthora muscae.</title>
        <authorList>
            <person name="Elya C."/>
            <person name="Lovett B.R."/>
            <person name="Lee E."/>
            <person name="Macias A.M."/>
            <person name="Hajek A.E."/>
            <person name="De Bivort B.L."/>
            <person name="Kasson M.T."/>
            <person name="De Fine Licht H.H."/>
            <person name="Stajich J.E."/>
        </authorList>
    </citation>
    <scope>NUCLEOTIDE SEQUENCE</scope>
    <source>
        <strain evidence="1">Berkeley</strain>
    </source>
</reference>
<protein>
    <submittedName>
        <fullName evidence="1">Uncharacterized protein</fullName>
    </submittedName>
</protein>
<proteinExistence type="predicted"/>
<accession>A0ACC2UEQ0</accession>